<evidence type="ECO:0000313" key="2">
    <source>
        <dbReference type="Proteomes" id="UP000655037"/>
    </source>
</evidence>
<dbReference type="Proteomes" id="UP000655037">
    <property type="component" value="Unassembled WGS sequence"/>
</dbReference>
<proteinExistence type="predicted"/>
<dbReference type="RefSeq" id="WP_156621505.1">
    <property type="nucleotide sequence ID" value="NZ_JACXXJ020000005.1"/>
</dbReference>
<dbReference type="EMBL" id="JACXXJ020000005">
    <property type="protein sequence ID" value="MBF2715698.1"/>
    <property type="molecule type" value="Genomic_DNA"/>
</dbReference>
<accession>A0AAE2US92</accession>
<organism evidence="1 2">
    <name type="scientific">Agrobacterium vitis</name>
    <name type="common">Rhizobium vitis</name>
    <dbReference type="NCBI Taxonomy" id="373"/>
    <lineage>
        <taxon>Bacteria</taxon>
        <taxon>Pseudomonadati</taxon>
        <taxon>Pseudomonadota</taxon>
        <taxon>Alphaproteobacteria</taxon>
        <taxon>Hyphomicrobiales</taxon>
        <taxon>Rhizobiaceae</taxon>
        <taxon>Rhizobium/Agrobacterium group</taxon>
        <taxon>Agrobacterium</taxon>
    </lineage>
</organism>
<comment type="caution">
    <text evidence="1">The sequence shown here is derived from an EMBL/GenBank/DDBJ whole genome shotgun (WGS) entry which is preliminary data.</text>
</comment>
<name>A0AAE2US92_AGRVI</name>
<evidence type="ECO:0000313" key="1">
    <source>
        <dbReference type="EMBL" id="MBF2715698.1"/>
    </source>
</evidence>
<reference evidence="1" key="1">
    <citation type="submission" date="2020-11" db="EMBL/GenBank/DDBJ databases">
        <title>Agrobacterium vitis strain K377 genome.</title>
        <authorList>
            <person name="Xi H."/>
        </authorList>
    </citation>
    <scope>NUCLEOTIDE SEQUENCE</scope>
    <source>
        <strain evidence="1">K377</strain>
    </source>
</reference>
<sequence>MTLREKLILISDTYAASRGVGRQRISTLVLNRGSTLDAIADGRADVTTGTFERAMRWFSDRWPDDLVWPDGVTRPDRALVPEVAE</sequence>
<gene>
    <name evidence="1" type="ORF">IEI95_015880</name>
</gene>
<protein>
    <submittedName>
        <fullName evidence="1">Uncharacterized protein</fullName>
    </submittedName>
</protein>
<dbReference type="AlphaFoldDB" id="A0AAE2US92"/>